<gene>
    <name evidence="2" type="ORF">EAG_06562</name>
</gene>
<sequence length="61" mass="6974">MNDMGGQGKEKVRRVEMDGGDRRDKGGPVGEKREERIRGDKNVEDGEKKGRMVEERERRSG</sequence>
<keyword evidence="3" id="KW-1185">Reference proteome</keyword>
<dbReference type="EMBL" id="GL440820">
    <property type="protein sequence ID" value="EFN65354.1"/>
    <property type="molecule type" value="Genomic_DNA"/>
</dbReference>
<dbReference type="InParanoid" id="E2AMI6"/>
<proteinExistence type="predicted"/>
<name>E2AMI6_CAMFO</name>
<evidence type="ECO:0000256" key="1">
    <source>
        <dbReference type="SAM" id="MobiDB-lite"/>
    </source>
</evidence>
<reference evidence="2 3" key="1">
    <citation type="journal article" date="2010" name="Science">
        <title>Genomic comparison of the ants Camponotus floridanus and Harpegnathos saltator.</title>
        <authorList>
            <person name="Bonasio R."/>
            <person name="Zhang G."/>
            <person name="Ye C."/>
            <person name="Mutti N.S."/>
            <person name="Fang X."/>
            <person name="Qin N."/>
            <person name="Donahue G."/>
            <person name="Yang P."/>
            <person name="Li Q."/>
            <person name="Li C."/>
            <person name="Zhang P."/>
            <person name="Huang Z."/>
            <person name="Berger S.L."/>
            <person name="Reinberg D."/>
            <person name="Wang J."/>
            <person name="Liebig J."/>
        </authorList>
    </citation>
    <scope>NUCLEOTIDE SEQUENCE [LARGE SCALE GENOMIC DNA]</scope>
    <source>
        <strain evidence="3">C129</strain>
    </source>
</reference>
<organism evidence="3">
    <name type="scientific">Camponotus floridanus</name>
    <name type="common">Florida carpenter ant</name>
    <dbReference type="NCBI Taxonomy" id="104421"/>
    <lineage>
        <taxon>Eukaryota</taxon>
        <taxon>Metazoa</taxon>
        <taxon>Ecdysozoa</taxon>
        <taxon>Arthropoda</taxon>
        <taxon>Hexapoda</taxon>
        <taxon>Insecta</taxon>
        <taxon>Pterygota</taxon>
        <taxon>Neoptera</taxon>
        <taxon>Endopterygota</taxon>
        <taxon>Hymenoptera</taxon>
        <taxon>Apocrita</taxon>
        <taxon>Aculeata</taxon>
        <taxon>Formicoidea</taxon>
        <taxon>Formicidae</taxon>
        <taxon>Formicinae</taxon>
        <taxon>Camponotus</taxon>
    </lineage>
</organism>
<dbReference type="Proteomes" id="UP000000311">
    <property type="component" value="Unassembled WGS sequence"/>
</dbReference>
<feature type="compositionally biased region" description="Basic and acidic residues" evidence="1">
    <location>
        <begin position="8"/>
        <end position="61"/>
    </location>
</feature>
<evidence type="ECO:0000313" key="2">
    <source>
        <dbReference type="EMBL" id="EFN65354.1"/>
    </source>
</evidence>
<evidence type="ECO:0000313" key="3">
    <source>
        <dbReference type="Proteomes" id="UP000000311"/>
    </source>
</evidence>
<accession>E2AMI6</accession>
<feature type="region of interest" description="Disordered" evidence="1">
    <location>
        <begin position="1"/>
        <end position="61"/>
    </location>
</feature>
<protein>
    <submittedName>
        <fullName evidence="2">Uncharacterized protein</fullName>
    </submittedName>
</protein>
<dbReference type="AlphaFoldDB" id="E2AMI6"/>